<feature type="compositionally biased region" description="Polar residues" evidence="1">
    <location>
        <begin position="114"/>
        <end position="134"/>
    </location>
</feature>
<dbReference type="Pfam" id="PF06013">
    <property type="entry name" value="WXG100"/>
    <property type="match status" value="1"/>
</dbReference>
<gene>
    <name evidence="2" type="ORF">AQJ67_10750</name>
</gene>
<keyword evidence="3" id="KW-1185">Reference proteome</keyword>
<dbReference type="SUPFAM" id="SSF140453">
    <property type="entry name" value="EsxAB dimer-like"/>
    <property type="match status" value="1"/>
</dbReference>
<accession>A0A101U630</accession>
<dbReference type="InterPro" id="IPR010310">
    <property type="entry name" value="T7SS_ESAT-6-like"/>
</dbReference>
<name>A0A101U630_9ACTN</name>
<organism evidence="2 3">
    <name type="scientific">Streptomyces caeruleatus</name>
    <dbReference type="NCBI Taxonomy" id="661399"/>
    <lineage>
        <taxon>Bacteria</taxon>
        <taxon>Bacillati</taxon>
        <taxon>Actinomycetota</taxon>
        <taxon>Actinomycetes</taxon>
        <taxon>Kitasatosporales</taxon>
        <taxon>Streptomycetaceae</taxon>
        <taxon>Streptomyces</taxon>
    </lineage>
</organism>
<protein>
    <recommendedName>
        <fullName evidence="4">WXG100 family type VII secretion target</fullName>
    </recommendedName>
</protein>
<dbReference type="InterPro" id="IPR036689">
    <property type="entry name" value="ESAT-6-like_sf"/>
</dbReference>
<dbReference type="STRING" id="661399.AQJ67_10750"/>
<evidence type="ECO:0000256" key="1">
    <source>
        <dbReference type="SAM" id="MobiDB-lite"/>
    </source>
</evidence>
<evidence type="ECO:0000313" key="2">
    <source>
        <dbReference type="EMBL" id="KUO04664.1"/>
    </source>
</evidence>
<dbReference type="EMBL" id="LMWY01000011">
    <property type="protein sequence ID" value="KUO04664.1"/>
    <property type="molecule type" value="Genomic_DNA"/>
</dbReference>
<reference evidence="2 3" key="1">
    <citation type="submission" date="2015-10" db="EMBL/GenBank/DDBJ databases">
        <title>Draft genome sequence of Streptomyces caeruleatus NRRL B-24802, type strain for the species Streptomyces caeruleatus.</title>
        <authorList>
            <person name="Ruckert C."/>
            <person name="Winkler A."/>
            <person name="Kalinowski J."/>
            <person name="Kampfer P."/>
            <person name="Glaeser S."/>
        </authorList>
    </citation>
    <scope>NUCLEOTIDE SEQUENCE [LARGE SCALE GENOMIC DNA]</scope>
    <source>
        <strain evidence="2 3">NRRL B-24802</strain>
    </source>
</reference>
<dbReference type="AlphaFoldDB" id="A0A101U630"/>
<feature type="region of interest" description="Disordered" evidence="1">
    <location>
        <begin position="113"/>
        <end position="134"/>
    </location>
</feature>
<comment type="caution">
    <text evidence="2">The sequence shown here is derived from an EMBL/GenBank/DDBJ whole genome shotgun (WGS) entry which is preliminary data.</text>
</comment>
<evidence type="ECO:0008006" key="4">
    <source>
        <dbReference type="Google" id="ProtNLM"/>
    </source>
</evidence>
<evidence type="ECO:0000313" key="3">
    <source>
        <dbReference type="Proteomes" id="UP000053429"/>
    </source>
</evidence>
<proteinExistence type="predicted"/>
<dbReference type="Gene3D" id="1.10.287.1060">
    <property type="entry name" value="ESAT-6-like"/>
    <property type="match status" value="1"/>
</dbReference>
<dbReference type="RefSeq" id="WP_062717855.1">
    <property type="nucleotide sequence ID" value="NZ_KQ948926.1"/>
</dbReference>
<sequence length="134" mass="15009">MGGQANLKVSHDDLTQLADELHDMQGYLERQVRRMDGIVDGIEAGWSSPTAKAYRDLHREAAEDAVRIRGVLRLIEHAVRLSRDNFTEQEVETLQSFRQIEAHVDVVREAADLSTPNNTSAAPLPQRSSLADFD</sequence>
<dbReference type="Proteomes" id="UP000053429">
    <property type="component" value="Unassembled WGS sequence"/>
</dbReference>
<dbReference type="OrthoDB" id="3253863at2"/>